<evidence type="ECO:0000313" key="3">
    <source>
        <dbReference type="Proteomes" id="UP000054908"/>
    </source>
</evidence>
<evidence type="ECO:0000313" key="2">
    <source>
        <dbReference type="EMBL" id="KTD25181.1"/>
    </source>
</evidence>
<dbReference type="RefSeq" id="WP_058452905.1">
    <property type="nucleotide sequence ID" value="NZ_CAAAIB010000005.1"/>
</dbReference>
<dbReference type="EMBL" id="LNYL01000045">
    <property type="protein sequence ID" value="KTD25181.1"/>
    <property type="molecule type" value="Genomic_DNA"/>
</dbReference>
<protein>
    <submittedName>
        <fullName evidence="2">Polysaccharide deacetylase</fullName>
    </submittedName>
</protein>
<dbReference type="GO" id="GO:0016810">
    <property type="term" value="F:hydrolase activity, acting on carbon-nitrogen (but not peptide) bonds"/>
    <property type="evidence" value="ECO:0007669"/>
    <property type="project" value="InterPro"/>
</dbReference>
<sequence>MARMLVGYGGNTPQIQWPHQARIAINFVINYEEGAELSPINGDNFAETYGGEFPLVHKAAGVRSLSMESLFEYGSRAGIWRLIRLFDEKKIPVTFFLTGFALSLNPALSDYLRKAKHEIAGHGWRWIDYETLSRAEEKTHILRCVETLEELTGQRPRGWYSGRHSQYTRELLLEIGGFLYDSDNYADDYPYFEANHLIIPYTLDCNDFRFGTTPGFVTADDFFNHLKNTFDYLYQEQRQTMMSIGLHPRFSGHPGRCIAVKKFIDYINQFPDIWIARRLDIATHWHRTGCV</sequence>
<dbReference type="OrthoDB" id="9787041at2"/>
<dbReference type="GO" id="GO:0005975">
    <property type="term" value="P:carbohydrate metabolic process"/>
    <property type="evidence" value="ECO:0007669"/>
    <property type="project" value="InterPro"/>
</dbReference>
<dbReference type="PANTHER" id="PTHR43123">
    <property type="entry name" value="POLYSACCHARIDE DEACETYLASE-RELATED"/>
    <property type="match status" value="1"/>
</dbReference>
<dbReference type="Proteomes" id="UP000054908">
    <property type="component" value="Unassembled WGS sequence"/>
</dbReference>
<dbReference type="Pfam" id="PF01522">
    <property type="entry name" value="Polysacc_deac_1"/>
    <property type="match status" value="1"/>
</dbReference>
<dbReference type="STRING" id="466.Lmac_2159"/>
<accession>A0A0W0VYV7</accession>
<feature type="domain" description="NodB homology" evidence="1">
    <location>
        <begin position="65"/>
        <end position="276"/>
    </location>
</feature>
<reference evidence="2 3" key="1">
    <citation type="submission" date="2015-11" db="EMBL/GenBank/DDBJ databases">
        <title>Genomic analysis of 38 Legionella species identifies large and diverse effector repertoires.</title>
        <authorList>
            <person name="Burstein D."/>
            <person name="Amaro F."/>
            <person name="Zusman T."/>
            <person name="Lifshitz Z."/>
            <person name="Cohen O."/>
            <person name="Gilbert J.A."/>
            <person name="Pupko T."/>
            <person name="Shuman H.A."/>
            <person name="Segal G."/>
        </authorList>
    </citation>
    <scope>NUCLEOTIDE SEQUENCE [LARGE SCALE GENOMIC DNA]</scope>
    <source>
        <strain evidence="2 3">PX-1-G2-E2</strain>
    </source>
</reference>
<keyword evidence="3" id="KW-1185">Reference proteome</keyword>
<comment type="caution">
    <text evidence="2">The sequence shown here is derived from an EMBL/GenBank/DDBJ whole genome shotgun (WGS) entry which is preliminary data.</text>
</comment>
<dbReference type="PROSITE" id="PS51677">
    <property type="entry name" value="NODB"/>
    <property type="match status" value="1"/>
</dbReference>
<dbReference type="PANTHER" id="PTHR43123:SF4">
    <property type="entry name" value="POLYSACCHARIDE DEACETYLASE"/>
    <property type="match status" value="1"/>
</dbReference>
<gene>
    <name evidence="2" type="ORF">Lmac_2159</name>
</gene>
<dbReference type="SUPFAM" id="SSF88713">
    <property type="entry name" value="Glycoside hydrolase/deacetylase"/>
    <property type="match status" value="1"/>
</dbReference>
<dbReference type="InterPro" id="IPR011330">
    <property type="entry name" value="Glyco_hydro/deAcase_b/a-brl"/>
</dbReference>
<organism evidence="2 3">
    <name type="scientific">Legionella maceachernii</name>
    <dbReference type="NCBI Taxonomy" id="466"/>
    <lineage>
        <taxon>Bacteria</taxon>
        <taxon>Pseudomonadati</taxon>
        <taxon>Pseudomonadota</taxon>
        <taxon>Gammaproteobacteria</taxon>
        <taxon>Legionellales</taxon>
        <taxon>Legionellaceae</taxon>
        <taxon>Legionella</taxon>
    </lineage>
</organism>
<dbReference type="Gene3D" id="3.20.20.370">
    <property type="entry name" value="Glycoside hydrolase/deacetylase"/>
    <property type="match status" value="1"/>
</dbReference>
<evidence type="ECO:0000259" key="1">
    <source>
        <dbReference type="PROSITE" id="PS51677"/>
    </source>
</evidence>
<dbReference type="InterPro" id="IPR002509">
    <property type="entry name" value="NODB_dom"/>
</dbReference>
<name>A0A0W0VYV7_9GAMM</name>
<proteinExistence type="predicted"/>
<dbReference type="PATRIC" id="fig|466.6.peg.2295"/>
<dbReference type="AlphaFoldDB" id="A0A0W0VYV7"/>